<keyword evidence="2" id="KW-0810">Translation regulation</keyword>
<dbReference type="InterPro" id="IPR003751">
    <property type="entry name" value="CsrA"/>
</dbReference>
<dbReference type="PANTHER" id="PTHR34984">
    <property type="entry name" value="CARBON STORAGE REGULATOR"/>
    <property type="match status" value="1"/>
</dbReference>
<dbReference type="AlphaFoldDB" id="A0A3M3G6K0"/>
<proteinExistence type="predicted"/>
<keyword evidence="4" id="KW-0010">Activator</keyword>
<dbReference type="Pfam" id="PF02599">
    <property type="entry name" value="CsrA"/>
    <property type="match status" value="1"/>
</dbReference>
<gene>
    <name evidence="5" type="ORF">ALQ73_200290</name>
</gene>
<dbReference type="RefSeq" id="WP_122393566.1">
    <property type="nucleotide sequence ID" value="NZ_RBON01000149.1"/>
</dbReference>
<protein>
    <recommendedName>
        <fullName evidence="7">Carbon storage regulator</fullName>
    </recommendedName>
</protein>
<evidence type="ECO:0000256" key="1">
    <source>
        <dbReference type="ARBA" id="ARBA00022490"/>
    </source>
</evidence>
<evidence type="ECO:0000313" key="6">
    <source>
        <dbReference type="Proteomes" id="UP000276829"/>
    </source>
</evidence>
<evidence type="ECO:0008006" key="7">
    <source>
        <dbReference type="Google" id="ProtNLM"/>
    </source>
</evidence>
<dbReference type="PANTHER" id="PTHR34984:SF1">
    <property type="entry name" value="CARBON STORAGE REGULATOR"/>
    <property type="match status" value="1"/>
</dbReference>
<keyword evidence="3" id="KW-0694">RNA-binding</keyword>
<organism evidence="5 6">
    <name type="scientific">Pseudomonas savastanoi pv. glycinea</name>
    <name type="common">Pseudomonas syringae pv. glycinea</name>
    <dbReference type="NCBI Taxonomy" id="318"/>
    <lineage>
        <taxon>Bacteria</taxon>
        <taxon>Pseudomonadati</taxon>
        <taxon>Pseudomonadota</taxon>
        <taxon>Gammaproteobacteria</taxon>
        <taxon>Pseudomonadales</taxon>
        <taxon>Pseudomonadaceae</taxon>
        <taxon>Pseudomonas</taxon>
    </lineage>
</organism>
<dbReference type="GO" id="GO:0006402">
    <property type="term" value="P:mRNA catabolic process"/>
    <property type="evidence" value="ECO:0007669"/>
    <property type="project" value="InterPro"/>
</dbReference>
<evidence type="ECO:0000256" key="2">
    <source>
        <dbReference type="ARBA" id="ARBA00022845"/>
    </source>
</evidence>
<dbReference type="GO" id="GO:0045947">
    <property type="term" value="P:negative regulation of translational initiation"/>
    <property type="evidence" value="ECO:0007669"/>
    <property type="project" value="TreeGrafter"/>
</dbReference>
<sequence length="75" mass="8238">MLLLTRREGEAIVIADEIKIQVISVSEHAGSVRIKIEAPDTVSVHSADVESDEPARKAGPVITHKRRRRALATNE</sequence>
<dbReference type="SUPFAM" id="SSF117130">
    <property type="entry name" value="CsrA-like"/>
    <property type="match status" value="1"/>
</dbReference>
<name>A0A3M3G6K0_PSESG</name>
<dbReference type="Gene3D" id="2.60.40.4380">
    <property type="entry name" value="Translational regulator CsrA"/>
    <property type="match status" value="1"/>
</dbReference>
<comment type="caution">
    <text evidence="5">The sequence shown here is derived from an EMBL/GenBank/DDBJ whole genome shotgun (WGS) entry which is preliminary data.</text>
</comment>
<evidence type="ECO:0000256" key="3">
    <source>
        <dbReference type="ARBA" id="ARBA00022884"/>
    </source>
</evidence>
<evidence type="ECO:0000313" key="5">
    <source>
        <dbReference type="EMBL" id="RMM69104.1"/>
    </source>
</evidence>
<reference evidence="5 6" key="1">
    <citation type="submission" date="2018-08" db="EMBL/GenBank/DDBJ databases">
        <title>Recombination of ecologically and evolutionarily significant loci maintains genetic cohesion in the Pseudomonas syringae species complex.</title>
        <authorList>
            <person name="Dillon M."/>
            <person name="Thakur S."/>
            <person name="Almeida R.N.D."/>
            <person name="Weir B.S."/>
            <person name="Guttman D.S."/>
        </authorList>
    </citation>
    <scope>NUCLEOTIDE SEQUENCE [LARGE SCALE GENOMIC DNA]</scope>
    <source>
        <strain evidence="5 6">ICMP 4324</strain>
    </source>
</reference>
<keyword evidence="1" id="KW-0963">Cytoplasm</keyword>
<accession>A0A3M3G6K0</accession>
<dbReference type="GO" id="GO:0006109">
    <property type="term" value="P:regulation of carbohydrate metabolic process"/>
    <property type="evidence" value="ECO:0007669"/>
    <property type="project" value="InterPro"/>
</dbReference>
<evidence type="ECO:0000256" key="4">
    <source>
        <dbReference type="ARBA" id="ARBA00023159"/>
    </source>
</evidence>
<dbReference type="EMBL" id="RBON01000149">
    <property type="protein sequence ID" value="RMM69104.1"/>
    <property type="molecule type" value="Genomic_DNA"/>
</dbReference>
<dbReference type="Proteomes" id="UP000276829">
    <property type="component" value="Unassembled WGS sequence"/>
</dbReference>
<dbReference type="InterPro" id="IPR036107">
    <property type="entry name" value="CsrA_sf"/>
</dbReference>
<dbReference type="GO" id="GO:0048027">
    <property type="term" value="F:mRNA 5'-UTR binding"/>
    <property type="evidence" value="ECO:0007669"/>
    <property type="project" value="TreeGrafter"/>
</dbReference>
<dbReference type="GO" id="GO:0005829">
    <property type="term" value="C:cytosol"/>
    <property type="evidence" value="ECO:0007669"/>
    <property type="project" value="TreeGrafter"/>
</dbReference>